<dbReference type="EMBL" id="BEXD01003741">
    <property type="protein sequence ID" value="GBC01878.1"/>
    <property type="molecule type" value="Genomic_DNA"/>
</dbReference>
<organism evidence="1 2">
    <name type="scientific">Rhizophagus clarus</name>
    <dbReference type="NCBI Taxonomy" id="94130"/>
    <lineage>
        <taxon>Eukaryota</taxon>
        <taxon>Fungi</taxon>
        <taxon>Fungi incertae sedis</taxon>
        <taxon>Mucoromycota</taxon>
        <taxon>Glomeromycotina</taxon>
        <taxon>Glomeromycetes</taxon>
        <taxon>Glomerales</taxon>
        <taxon>Glomeraceae</taxon>
        <taxon>Rhizophagus</taxon>
    </lineage>
</organism>
<protein>
    <submittedName>
        <fullName evidence="1">Uncharacterized protein</fullName>
    </submittedName>
</protein>
<dbReference type="Proteomes" id="UP000247702">
    <property type="component" value="Unassembled WGS sequence"/>
</dbReference>
<dbReference type="Gene3D" id="1.10.10.1010">
    <property type="entry name" value="Intein homing endonuclease, domain IV"/>
    <property type="match status" value="2"/>
</dbReference>
<evidence type="ECO:0000313" key="2">
    <source>
        <dbReference type="Proteomes" id="UP000247702"/>
    </source>
</evidence>
<dbReference type="AlphaFoldDB" id="A0A2Z6RGL7"/>
<feature type="non-terminal residue" evidence="1">
    <location>
        <position position="296"/>
    </location>
</feature>
<gene>
    <name evidence="1" type="ORF">RclHR1_43650001</name>
</gene>
<dbReference type="STRING" id="94130.A0A2Z6RGL7"/>
<keyword evidence="2" id="KW-1185">Reference proteome</keyword>
<proteinExistence type="predicted"/>
<evidence type="ECO:0000313" key="1">
    <source>
        <dbReference type="EMBL" id="GBC01878.1"/>
    </source>
</evidence>
<accession>A0A2Z6RGL7</accession>
<name>A0A2Z6RGL7_9GLOM</name>
<reference evidence="1 2" key="1">
    <citation type="submission" date="2017-11" db="EMBL/GenBank/DDBJ databases">
        <title>The genome of Rhizophagus clarus HR1 reveals common genetic basis of auxotrophy among arbuscular mycorrhizal fungi.</title>
        <authorList>
            <person name="Kobayashi Y."/>
        </authorList>
    </citation>
    <scope>NUCLEOTIDE SEQUENCE [LARGE SCALE GENOMIC DNA]</scope>
    <source>
        <strain evidence="1 2">HR1</strain>
    </source>
</reference>
<sequence length="296" mass="35107">MVVELKRLNNPKNIASEFTNKIIKVCGITQDPKTKDYMLVILDDKCKKCDFVCHTRRFQQNFQNWTSGNYDIDSFIQNTQLSAHGDVKGALEWIPYNRLYDIKYIIENKFGKIYRANWIDGNINSYWSGSAWDHKNQNWLRFDTSNMFVNLKSLNTLNNLTLEFMNEINRACGITQDPETKNYLMVLSDGCKKCNKICNAIYFQQKFINWTSGNDDIDNFIRNTQLSAHNDTKKALEWIPYDRLYDIKYITENKFGKVYRANWIDGNINSYWDDDEGYWDYKNQNWKRLGTSNMFV</sequence>
<comment type="caution">
    <text evidence="1">The sequence shown here is derived from an EMBL/GenBank/DDBJ whole genome shotgun (WGS) entry which is preliminary data.</text>
</comment>